<dbReference type="SUPFAM" id="SSF55785">
    <property type="entry name" value="PYP-like sensor domain (PAS domain)"/>
    <property type="match status" value="3"/>
</dbReference>
<protein>
    <recommendedName>
        <fullName evidence="8">Diguanylate cyclase with PAS/PAC and GAF sensors</fullName>
    </recommendedName>
</protein>
<feature type="region of interest" description="Disordered" evidence="2">
    <location>
        <begin position="1060"/>
        <end position="1084"/>
    </location>
</feature>
<feature type="domain" description="PAS" evidence="3">
    <location>
        <begin position="465"/>
        <end position="534"/>
    </location>
</feature>
<dbReference type="Gene3D" id="3.30.70.270">
    <property type="match status" value="1"/>
</dbReference>
<dbReference type="SMART" id="SM00091">
    <property type="entry name" value="PAS"/>
    <property type="match status" value="3"/>
</dbReference>
<dbReference type="NCBIfam" id="TIGR00254">
    <property type="entry name" value="GGDEF"/>
    <property type="match status" value="1"/>
</dbReference>
<dbReference type="SUPFAM" id="SSF55073">
    <property type="entry name" value="Nucleotide cyclase"/>
    <property type="match status" value="1"/>
</dbReference>
<dbReference type="Pfam" id="PF13185">
    <property type="entry name" value="GAF_2"/>
    <property type="match status" value="2"/>
</dbReference>
<evidence type="ECO:0000259" key="4">
    <source>
        <dbReference type="PROSITE" id="PS50113"/>
    </source>
</evidence>
<feature type="domain" description="PAS" evidence="3">
    <location>
        <begin position="585"/>
        <end position="643"/>
    </location>
</feature>
<evidence type="ECO:0000256" key="2">
    <source>
        <dbReference type="SAM" id="MobiDB-lite"/>
    </source>
</evidence>
<accession>A0ABQ2GED0</accession>
<dbReference type="RefSeq" id="WP_188972919.1">
    <property type="nucleotide sequence ID" value="NZ_BMOL01000014.1"/>
</dbReference>
<keyword evidence="7" id="KW-1185">Reference proteome</keyword>
<dbReference type="InterPro" id="IPR001610">
    <property type="entry name" value="PAC"/>
</dbReference>
<evidence type="ECO:0000313" key="6">
    <source>
        <dbReference type="EMBL" id="GGL87883.1"/>
    </source>
</evidence>
<reference evidence="7" key="1">
    <citation type="journal article" date="2019" name="Int. J. Syst. Evol. Microbiol.">
        <title>The Global Catalogue of Microorganisms (GCM) 10K type strain sequencing project: providing services to taxonomists for standard genome sequencing and annotation.</title>
        <authorList>
            <consortium name="The Broad Institute Genomics Platform"/>
            <consortium name="The Broad Institute Genome Sequencing Center for Infectious Disease"/>
            <person name="Wu L."/>
            <person name="Ma J."/>
        </authorList>
    </citation>
    <scope>NUCLEOTIDE SEQUENCE [LARGE SCALE GENOMIC DNA]</scope>
    <source>
        <strain evidence="7">JCM 15442</strain>
    </source>
</reference>
<dbReference type="EMBL" id="BMOL01000014">
    <property type="protein sequence ID" value="GGL87883.1"/>
    <property type="molecule type" value="Genomic_DNA"/>
</dbReference>
<dbReference type="InterPro" id="IPR029016">
    <property type="entry name" value="GAF-like_dom_sf"/>
</dbReference>
<proteinExistence type="predicted"/>
<feature type="domain" description="GGDEF" evidence="5">
    <location>
        <begin position="930"/>
        <end position="1064"/>
    </location>
</feature>
<dbReference type="InterPro" id="IPR043128">
    <property type="entry name" value="Rev_trsase/Diguanyl_cyclase"/>
</dbReference>
<dbReference type="PROSITE" id="PS50112">
    <property type="entry name" value="PAS"/>
    <property type="match status" value="3"/>
</dbReference>
<evidence type="ECO:0000313" key="7">
    <source>
        <dbReference type="Proteomes" id="UP000639973"/>
    </source>
</evidence>
<dbReference type="Pfam" id="PF01590">
    <property type="entry name" value="GAF"/>
    <property type="match status" value="1"/>
</dbReference>
<dbReference type="InterPro" id="IPR000700">
    <property type="entry name" value="PAS-assoc_C"/>
</dbReference>
<dbReference type="NCBIfam" id="TIGR00229">
    <property type="entry name" value="sensory_box"/>
    <property type="match status" value="2"/>
</dbReference>
<dbReference type="InterPro" id="IPR000160">
    <property type="entry name" value="GGDEF_dom"/>
</dbReference>
<dbReference type="InterPro" id="IPR035965">
    <property type="entry name" value="PAS-like_dom_sf"/>
</dbReference>
<dbReference type="Pfam" id="PF00990">
    <property type="entry name" value="GGDEF"/>
    <property type="match status" value="1"/>
</dbReference>
<dbReference type="InterPro" id="IPR013767">
    <property type="entry name" value="PAS_fold"/>
</dbReference>
<dbReference type="PANTHER" id="PTHR44757:SF2">
    <property type="entry name" value="BIOFILM ARCHITECTURE MAINTENANCE PROTEIN MBAA"/>
    <property type="match status" value="1"/>
</dbReference>
<dbReference type="PROSITE" id="PS50887">
    <property type="entry name" value="GGDEF"/>
    <property type="match status" value="1"/>
</dbReference>
<dbReference type="SMART" id="SM00065">
    <property type="entry name" value="GAF"/>
    <property type="match status" value="3"/>
</dbReference>
<dbReference type="SUPFAM" id="SSF55781">
    <property type="entry name" value="GAF domain-like"/>
    <property type="match status" value="4"/>
</dbReference>
<dbReference type="Pfam" id="PF13426">
    <property type="entry name" value="PAS_9"/>
    <property type="match status" value="1"/>
</dbReference>
<dbReference type="SMART" id="SM00267">
    <property type="entry name" value="GGDEF"/>
    <property type="match status" value="1"/>
</dbReference>
<dbReference type="CDD" id="cd01949">
    <property type="entry name" value="GGDEF"/>
    <property type="match status" value="1"/>
</dbReference>
<dbReference type="InterPro" id="IPR052155">
    <property type="entry name" value="Biofilm_reg_signaling"/>
</dbReference>
<feature type="domain" description="PAC" evidence="4">
    <location>
        <begin position="659"/>
        <end position="711"/>
    </location>
</feature>
<gene>
    <name evidence="6" type="ORF">GCM10010840_27380</name>
</gene>
<evidence type="ECO:0000256" key="1">
    <source>
        <dbReference type="SAM" id="Coils"/>
    </source>
</evidence>
<feature type="coiled-coil region" evidence="1">
    <location>
        <begin position="695"/>
        <end position="747"/>
    </location>
</feature>
<dbReference type="InterPro" id="IPR013656">
    <property type="entry name" value="PAS_4"/>
</dbReference>
<dbReference type="PANTHER" id="PTHR44757">
    <property type="entry name" value="DIGUANYLATE CYCLASE DGCP"/>
    <property type="match status" value="1"/>
</dbReference>
<evidence type="ECO:0000259" key="5">
    <source>
        <dbReference type="PROSITE" id="PS50887"/>
    </source>
</evidence>
<dbReference type="InterPro" id="IPR029787">
    <property type="entry name" value="Nucleotide_cyclase"/>
</dbReference>
<evidence type="ECO:0008006" key="8">
    <source>
        <dbReference type="Google" id="ProtNLM"/>
    </source>
</evidence>
<sequence>MTSFTPVLPPRTLETLLVSMPSALFVLDAAGRVIYANALAAGLVRRNPEAVLGCDIAQEFGHLLSAHWDQACQTACSEQRTVEYELHNVALAVWFRLFLTPIEDNLVVHVKDTTEVNRMMQLQQLSAALAKCATPSEVIEVTLSQAVSTMGAYLGAVFELNLTGENLDLTGDIGYPETLRANAKSVPLAEHYPPCEAVRTGEPAFLHGKALDQRYAGRAELRSAQTRSLASLPLLVEGRALGVLVLSFQTEQTFGSQAQEFVLAFALQCAQALDRVRGRAVIEESRERLAFLAAASALLSSSLNIHDALQHLGQLAVENVADWATIFLADETGQLQLTTAVHRDPGQLPLLNALMDHYPLNMQDPHGVAQVYRTGRSSLVGAGVGTVIDAIPDVSKREILRAMRLESLITVPLTTRGRVIGAMALASSNAEKPYVPEDLELAEELARRAAGTIENVQLFSAAQDGEARLAGIIDTVTDAIITSDEQGSIVVFNAAAEQMFRLDASAALGQSLEHFRPSLQSDLRLAASSVIETDGQRMHAERADGTVFPVEETTSEVVVRGQRLLTSVIRDITERLQTEQTLLESEARFRTTFDQAAVGIAHVGLDGRWLEVNGRLCDIVGYSRDELLALSFPEMTYEQDLEEDLGYADQLRAGTIRTYSMQKRYYRKDGGLVWVNVTGSLRCSEEGEAQYFIAVVEDISDIKQAEEELRAARDDLERRVEERTTDLQRLSQELQVQVEELEQLNGEAGVLSEMSEMLQACFSFHEVEQVVAQHVAQLFPDIPGKLYAYGASKNGLEELVSWNGESSSTFLFGPEECWGLRRGRLFASAGSALSCKHHQAMGATLCVPMLAQGETVGLLYLEGGESAFSKRQVRLAQTVAESVALAMVNLRLRETLRQQSIRDPLTGLFNRRYLEETFERELRRAERKGECMGIVMLDVDHFKLFNDTHGHEVGDVLLKALGGVLKESVRAEDVACRYGGEEFTLLLTGATQQQTFARAEQVREAITNLKIMNRGDVLEGVSASMGVATFPQHGRELAGLVRAADLALYRAKHEGRNRVINAENATDLPARAGLHDEAPQQGDA</sequence>
<dbReference type="CDD" id="cd00130">
    <property type="entry name" value="PAS"/>
    <property type="match status" value="2"/>
</dbReference>
<dbReference type="InterPro" id="IPR000014">
    <property type="entry name" value="PAS"/>
</dbReference>
<dbReference type="Gene3D" id="3.30.450.20">
    <property type="entry name" value="PAS domain"/>
    <property type="match status" value="3"/>
</dbReference>
<dbReference type="Gene3D" id="3.30.450.40">
    <property type="match status" value="3"/>
</dbReference>
<dbReference type="Pfam" id="PF08448">
    <property type="entry name" value="PAS_4"/>
    <property type="match status" value="1"/>
</dbReference>
<dbReference type="Proteomes" id="UP000639973">
    <property type="component" value="Unassembled WGS sequence"/>
</dbReference>
<evidence type="ECO:0000259" key="3">
    <source>
        <dbReference type="PROSITE" id="PS50112"/>
    </source>
</evidence>
<dbReference type="Pfam" id="PF00989">
    <property type="entry name" value="PAS"/>
    <property type="match status" value="1"/>
</dbReference>
<name>A0ABQ2GED0_9DEIO</name>
<dbReference type="InterPro" id="IPR003018">
    <property type="entry name" value="GAF"/>
</dbReference>
<feature type="domain" description="PAS" evidence="3">
    <location>
        <begin position="9"/>
        <end position="53"/>
    </location>
</feature>
<organism evidence="6 7">
    <name type="scientific">Deinococcus aerolatus</name>
    <dbReference type="NCBI Taxonomy" id="522487"/>
    <lineage>
        <taxon>Bacteria</taxon>
        <taxon>Thermotogati</taxon>
        <taxon>Deinococcota</taxon>
        <taxon>Deinococci</taxon>
        <taxon>Deinococcales</taxon>
        <taxon>Deinococcaceae</taxon>
        <taxon>Deinococcus</taxon>
    </lineage>
</organism>
<comment type="caution">
    <text evidence="6">The sequence shown here is derived from an EMBL/GenBank/DDBJ whole genome shotgun (WGS) entry which is preliminary data.</text>
</comment>
<dbReference type="SMART" id="SM00086">
    <property type="entry name" value="PAC"/>
    <property type="match status" value="2"/>
</dbReference>
<keyword evidence="1" id="KW-0175">Coiled coil</keyword>
<dbReference type="PROSITE" id="PS50113">
    <property type="entry name" value="PAC"/>
    <property type="match status" value="1"/>
</dbReference>